<feature type="transmembrane region" description="Helical" evidence="6">
    <location>
        <begin position="96"/>
        <end position="118"/>
    </location>
</feature>
<feature type="transmembrane region" description="Helical" evidence="6">
    <location>
        <begin position="241"/>
        <end position="260"/>
    </location>
</feature>
<feature type="transmembrane region" description="Helical" evidence="6">
    <location>
        <begin position="156"/>
        <end position="180"/>
    </location>
</feature>
<gene>
    <name evidence="9" type="primary">ydhC_2</name>
    <name evidence="9" type="ORF">PSAN_38800</name>
    <name evidence="10" type="ORF">SAMN04490179_3320</name>
</gene>
<feature type="transmembrane region" description="Helical" evidence="6">
    <location>
        <begin position="272"/>
        <end position="290"/>
    </location>
</feature>
<dbReference type="EMBL" id="JXDI01000002">
    <property type="protein sequence ID" value="KAF2406952.1"/>
    <property type="molecule type" value="Genomic_DNA"/>
</dbReference>
<dbReference type="PANTHER" id="PTHR43124">
    <property type="entry name" value="PURINE EFFLUX PUMP PBUE"/>
    <property type="match status" value="1"/>
</dbReference>
<comment type="subcellular location">
    <subcellularLocation>
        <location evidence="1">Cell membrane</location>
        <topology evidence="1">Multi-pass membrane protein</topology>
    </subcellularLocation>
</comment>
<evidence type="ECO:0000256" key="5">
    <source>
        <dbReference type="ARBA" id="ARBA00023136"/>
    </source>
</evidence>
<organism evidence="10 11">
    <name type="scientific">Pseudomonas antarctica</name>
    <dbReference type="NCBI Taxonomy" id="219572"/>
    <lineage>
        <taxon>Bacteria</taxon>
        <taxon>Pseudomonadati</taxon>
        <taxon>Pseudomonadota</taxon>
        <taxon>Gammaproteobacteria</taxon>
        <taxon>Pseudomonadales</taxon>
        <taxon>Pseudomonadaceae</taxon>
        <taxon>Pseudomonas</taxon>
    </lineage>
</organism>
<feature type="transmembrane region" description="Helical" evidence="6">
    <location>
        <begin position="296"/>
        <end position="322"/>
    </location>
</feature>
<feature type="transmembrane region" description="Helical" evidence="6">
    <location>
        <begin position="206"/>
        <end position="226"/>
    </location>
</feature>
<feature type="chain" id="PRO_5009246634" evidence="7">
    <location>
        <begin position="21"/>
        <end position="376"/>
    </location>
</feature>
<dbReference type="Proteomes" id="UP000182470">
    <property type="component" value="Chromosome I"/>
</dbReference>
<evidence type="ECO:0000256" key="7">
    <source>
        <dbReference type="SAM" id="SignalP"/>
    </source>
</evidence>
<feature type="signal peptide" evidence="7">
    <location>
        <begin position="1"/>
        <end position="20"/>
    </location>
</feature>
<feature type="transmembrane region" description="Helical" evidence="6">
    <location>
        <begin position="329"/>
        <end position="350"/>
    </location>
</feature>
<keyword evidence="12" id="KW-1185">Reference proteome</keyword>
<reference evidence="9 12" key="1">
    <citation type="submission" date="2015-01" db="EMBL/GenBank/DDBJ databases">
        <title>Genome Sequence of Pseudomonas antarctica CMS 35.</title>
        <authorList>
            <person name="Voget S."/>
            <person name="Chow J."/>
            <person name="Daniel R."/>
            <person name="Streit W."/>
        </authorList>
    </citation>
    <scope>NUCLEOTIDE SEQUENCE [LARGE SCALE GENOMIC DNA]</scope>
    <source>
        <strain evidence="9 12">CMS 35</strain>
    </source>
</reference>
<evidence type="ECO:0000256" key="3">
    <source>
        <dbReference type="ARBA" id="ARBA00022692"/>
    </source>
</evidence>
<keyword evidence="7" id="KW-0732">Signal</keyword>
<evidence type="ECO:0000256" key="4">
    <source>
        <dbReference type="ARBA" id="ARBA00022989"/>
    </source>
</evidence>
<reference evidence="10 11" key="2">
    <citation type="submission" date="2016-10" db="EMBL/GenBank/DDBJ databases">
        <authorList>
            <person name="de Groot N.N."/>
        </authorList>
    </citation>
    <scope>NUCLEOTIDE SEQUENCE [LARGE SCALE GENOMIC DNA]</scope>
    <source>
        <strain evidence="10 11">BS2772</strain>
    </source>
</reference>
<evidence type="ECO:0000256" key="2">
    <source>
        <dbReference type="ARBA" id="ARBA00022475"/>
    </source>
</evidence>
<dbReference type="EMBL" id="LT629704">
    <property type="protein sequence ID" value="SDN25006.1"/>
    <property type="molecule type" value="Genomic_DNA"/>
</dbReference>
<evidence type="ECO:0000313" key="12">
    <source>
        <dbReference type="Proteomes" id="UP000748067"/>
    </source>
</evidence>
<dbReference type="AlphaFoldDB" id="A0A1G9ZWR7"/>
<dbReference type="GO" id="GO:0022857">
    <property type="term" value="F:transmembrane transporter activity"/>
    <property type="evidence" value="ECO:0007669"/>
    <property type="project" value="InterPro"/>
</dbReference>
<feature type="transmembrane region" description="Helical" evidence="6">
    <location>
        <begin position="71"/>
        <end position="90"/>
    </location>
</feature>
<evidence type="ECO:0000256" key="6">
    <source>
        <dbReference type="SAM" id="Phobius"/>
    </source>
</evidence>
<keyword evidence="5 6" id="KW-0472">Membrane</keyword>
<evidence type="ECO:0000313" key="9">
    <source>
        <dbReference type="EMBL" id="KAF2406952.1"/>
    </source>
</evidence>
<evidence type="ECO:0000313" key="10">
    <source>
        <dbReference type="EMBL" id="SDN25006.1"/>
    </source>
</evidence>
<accession>A0A1G9ZWR7</accession>
<dbReference type="InterPro" id="IPR020846">
    <property type="entry name" value="MFS_dom"/>
</dbReference>
<dbReference type="InterPro" id="IPR011701">
    <property type="entry name" value="MFS"/>
</dbReference>
<dbReference type="RefSeq" id="WP_083358053.1">
    <property type="nucleotide sequence ID" value="NZ_JXDI01000002.1"/>
</dbReference>
<evidence type="ECO:0000313" key="11">
    <source>
        <dbReference type="Proteomes" id="UP000182470"/>
    </source>
</evidence>
<keyword evidence="3 6" id="KW-0812">Transmembrane</keyword>
<keyword evidence="2" id="KW-1003">Cell membrane</keyword>
<dbReference type="GO" id="GO:0005886">
    <property type="term" value="C:plasma membrane"/>
    <property type="evidence" value="ECO:0007669"/>
    <property type="project" value="UniProtKB-SubCell"/>
</dbReference>
<dbReference type="InterPro" id="IPR050189">
    <property type="entry name" value="MFS_Efflux_Transporters"/>
</dbReference>
<evidence type="ECO:0000259" key="8">
    <source>
        <dbReference type="PROSITE" id="PS50850"/>
    </source>
</evidence>
<dbReference type="Pfam" id="PF07690">
    <property type="entry name" value="MFS_1"/>
    <property type="match status" value="1"/>
</dbReference>
<dbReference type="InterPro" id="IPR036259">
    <property type="entry name" value="MFS_trans_sf"/>
</dbReference>
<dbReference type="OrthoDB" id="9814303at2"/>
<protein>
    <submittedName>
        <fullName evidence="9">Inner membrane transport protein YdhC</fullName>
    </submittedName>
    <submittedName>
        <fullName evidence="10">Predicted arabinose efflux permease, MFS family</fullName>
    </submittedName>
</protein>
<proteinExistence type="predicted"/>
<dbReference type="SUPFAM" id="SSF103473">
    <property type="entry name" value="MFS general substrate transporter"/>
    <property type="match status" value="1"/>
</dbReference>
<dbReference type="Proteomes" id="UP000748067">
    <property type="component" value="Unassembled WGS sequence"/>
</dbReference>
<name>A0A1G9ZWR7_9PSED</name>
<dbReference type="PROSITE" id="PS50850">
    <property type="entry name" value="MFS"/>
    <property type="match status" value="1"/>
</dbReference>
<evidence type="ECO:0000256" key="1">
    <source>
        <dbReference type="ARBA" id="ARBA00004651"/>
    </source>
</evidence>
<feature type="transmembrane region" description="Helical" evidence="6">
    <location>
        <begin position="130"/>
        <end position="150"/>
    </location>
</feature>
<feature type="transmembrane region" description="Helical" evidence="6">
    <location>
        <begin position="46"/>
        <end position="64"/>
    </location>
</feature>
<sequence>MNVKNLLVLAMALLMFPQLAQTLYSPALGDIGRAFAVGPERAGQTLSVYFLAFAFGVVVWGRLCDRWGRRPVMLAGLALYVGASALALNITTFNALLLAQALAAFGAAVGSVVTQTLLRDRYHGAELAQVFSLMGIALAASPALGLFSGATLVQHFGYRGVLTGLLLLALALWGWCLWALPETRPSSLPTASLTQTLGLMLRDAGIWRSVGLVAAFNIALFGYYSVGPFIFARLGLSPAEFGYSGVLLALGSGLGAWLNTRLLKRGMNGEQLVLTAAGIAVLGGLLVLLLQHSWLFVAPMLLVVLAFGMAIPNVLGGALVAYRDRLGTAAALFGLMYYLLIGAGLSLVAWAQDLGWSLLICGLAALCLAAPRGFRN</sequence>
<feature type="domain" description="Major facilitator superfamily (MFS) profile" evidence="8">
    <location>
        <begin position="5"/>
        <end position="376"/>
    </location>
</feature>
<keyword evidence="4 6" id="KW-1133">Transmembrane helix</keyword>
<dbReference type="Gene3D" id="1.20.1720.10">
    <property type="entry name" value="Multidrug resistance protein D"/>
    <property type="match status" value="1"/>
</dbReference>
<feature type="transmembrane region" description="Helical" evidence="6">
    <location>
        <begin position="356"/>
        <end position="374"/>
    </location>
</feature>
<dbReference type="PANTHER" id="PTHR43124:SF3">
    <property type="entry name" value="CHLORAMPHENICOL EFFLUX PUMP RV0191"/>
    <property type="match status" value="1"/>
</dbReference>